<keyword evidence="9" id="KW-0378">Hydrolase</keyword>
<evidence type="ECO:0000256" key="6">
    <source>
        <dbReference type="PROSITE-ProRule" id="PRU00091"/>
    </source>
</evidence>
<feature type="domain" description="FYVE-type" evidence="8">
    <location>
        <begin position="296"/>
        <end position="362"/>
    </location>
</feature>
<accession>A0A9W8E2I3</accession>
<feature type="compositionally biased region" description="Polar residues" evidence="7">
    <location>
        <begin position="263"/>
        <end position="274"/>
    </location>
</feature>
<keyword evidence="5" id="KW-0234">DNA repair</keyword>
<feature type="compositionally biased region" description="Low complexity" evidence="7">
    <location>
        <begin position="523"/>
        <end position="532"/>
    </location>
</feature>
<dbReference type="Proteomes" id="UP001150925">
    <property type="component" value="Unassembled WGS sequence"/>
</dbReference>
<keyword evidence="9" id="KW-0645">Protease</keyword>
<dbReference type="InterPro" id="IPR013083">
    <property type="entry name" value="Znf_RING/FYVE/PHD"/>
</dbReference>
<keyword evidence="1" id="KW-0479">Metal-binding</keyword>
<dbReference type="PANTHER" id="PTHR23164">
    <property type="entry name" value="EARLY ENDOSOME ANTIGEN 1"/>
    <property type="match status" value="1"/>
</dbReference>
<dbReference type="InterPro" id="IPR021565">
    <property type="entry name" value="Rbsn_Rab-bd"/>
</dbReference>
<dbReference type="GO" id="GO:0004180">
    <property type="term" value="F:carboxypeptidase activity"/>
    <property type="evidence" value="ECO:0007669"/>
    <property type="project" value="UniProtKB-KW"/>
</dbReference>
<feature type="region of interest" description="Disordered" evidence="7">
    <location>
        <begin position="1"/>
        <end position="27"/>
    </location>
</feature>
<dbReference type="PROSITE" id="PS50178">
    <property type="entry name" value="ZF_FYVE"/>
    <property type="match status" value="2"/>
</dbReference>
<evidence type="ECO:0000256" key="2">
    <source>
        <dbReference type="ARBA" id="ARBA00022763"/>
    </source>
</evidence>
<dbReference type="InterPro" id="IPR017455">
    <property type="entry name" value="Znf_FYVE-rel"/>
</dbReference>
<comment type="caution">
    <text evidence="9">The sequence shown here is derived from an EMBL/GenBank/DDBJ whole genome shotgun (WGS) entry which is preliminary data.</text>
</comment>
<name>A0A9W8E2I3_9FUNG</name>
<dbReference type="PANTHER" id="PTHR23164:SF30">
    <property type="entry name" value="EARLY ENDOSOME ANTIGEN 1"/>
    <property type="match status" value="1"/>
</dbReference>
<keyword evidence="3 6" id="KW-0863">Zinc-finger</keyword>
<feature type="compositionally biased region" description="Pro residues" evidence="7">
    <location>
        <begin position="7"/>
        <end position="16"/>
    </location>
</feature>
<organism evidence="9 10">
    <name type="scientific">Dispira parvispora</name>
    <dbReference type="NCBI Taxonomy" id="1520584"/>
    <lineage>
        <taxon>Eukaryota</taxon>
        <taxon>Fungi</taxon>
        <taxon>Fungi incertae sedis</taxon>
        <taxon>Zoopagomycota</taxon>
        <taxon>Kickxellomycotina</taxon>
        <taxon>Dimargaritomycetes</taxon>
        <taxon>Dimargaritales</taxon>
        <taxon>Dimargaritaceae</taxon>
        <taxon>Dispira</taxon>
    </lineage>
</organism>
<dbReference type="Gene3D" id="4.10.860.20">
    <property type="entry name" value="Rabenosyn, Rab binding domain"/>
    <property type="match status" value="1"/>
</dbReference>
<dbReference type="EMBL" id="JANBPY010001145">
    <property type="protein sequence ID" value="KAJ1961407.1"/>
    <property type="molecule type" value="Genomic_DNA"/>
</dbReference>
<keyword evidence="10" id="KW-1185">Reference proteome</keyword>
<dbReference type="InterPro" id="IPR006642">
    <property type="entry name" value="Rad18_UBZ4"/>
</dbReference>
<dbReference type="AlphaFoldDB" id="A0A9W8E2I3"/>
<evidence type="ECO:0000313" key="10">
    <source>
        <dbReference type="Proteomes" id="UP001150925"/>
    </source>
</evidence>
<dbReference type="CDD" id="cd15761">
    <property type="entry name" value="FYVE1_Vac1p_like"/>
    <property type="match status" value="1"/>
</dbReference>
<reference evidence="9" key="1">
    <citation type="submission" date="2022-07" db="EMBL/GenBank/DDBJ databases">
        <title>Phylogenomic reconstructions and comparative analyses of Kickxellomycotina fungi.</title>
        <authorList>
            <person name="Reynolds N.K."/>
            <person name="Stajich J.E."/>
            <person name="Barry K."/>
            <person name="Grigoriev I.V."/>
            <person name="Crous P."/>
            <person name="Smith M.E."/>
        </authorList>
    </citation>
    <scope>NUCLEOTIDE SEQUENCE</scope>
    <source>
        <strain evidence="9">RSA 1196</strain>
    </source>
</reference>
<evidence type="ECO:0000256" key="7">
    <source>
        <dbReference type="SAM" id="MobiDB-lite"/>
    </source>
</evidence>
<evidence type="ECO:0000256" key="3">
    <source>
        <dbReference type="ARBA" id="ARBA00022771"/>
    </source>
</evidence>
<dbReference type="OrthoDB" id="166134at2759"/>
<dbReference type="Gene3D" id="3.30.40.10">
    <property type="entry name" value="Zinc/RING finger domain, C3HC4 (zinc finger)"/>
    <property type="match status" value="2"/>
</dbReference>
<sequence length="638" mass="70801">MEQGNPALPPRRPPQSGPASARPVSSSSCPFVCPVCGAAQPSLEQLNRHLDTSHFGVPNSTGPHTSEAPYNNDDDSASTSSTDALVNFFRTAQRKLLDPLSKLGTSLATGSNGSLLGDDVGALLLDISGSDMDTQLTDTPEHPMVTRVHWKPNSPNDLCDDPRCSKPLNVVNGRQHCRKCGKIFCHEHCQLFIRLAFNAVHDPVHGAWSRVCETCYVSRSGYQDIQGPTRSWTTQFLEQRKATVKRILLEENKLRNRLDKLSQLPSHPPTTAQPSILLGKNSRKQVEQSVVKWEADELATQCHGCQQPFTGILSRKHHCRLCGKVTCSRPECSSMFPITSKTGHKEETVPTRVCKRCMGILSRRTFIISAVRTKTPTLTAYQNLVRYRGNIEKLLPKFDQLVLKISQETSQVTEGHVDYQVAAKLRKDLLDNFSQFDRVSKQIPRLKNDTQGDQRLHAAIYQYCTHYLQHRMFSLSLLPRLLKRGQPTSTPGSQSSNKIPSPSPRSNSSLHASDITGVPKPPSSQSSNRPPSQASTVENQSTPSSTGITGGFFGLFGRNSPSKPDNTTNKTPPQLTKAELNRQLDTLEVLQEQRKLVETYLQDAIKHRKLEDAKSLRVSLAELDEEITNLQNALEPSE</sequence>
<feature type="region of interest" description="Disordered" evidence="7">
    <location>
        <begin position="484"/>
        <end position="574"/>
    </location>
</feature>
<gene>
    <name evidence="9" type="primary">PEP7</name>
    <name evidence="9" type="ORF">IWQ62_003882</name>
</gene>
<dbReference type="GO" id="GO:0008270">
    <property type="term" value="F:zinc ion binding"/>
    <property type="evidence" value="ECO:0007669"/>
    <property type="project" value="UniProtKB-KW"/>
</dbReference>
<keyword evidence="2" id="KW-0227">DNA damage</keyword>
<feature type="region of interest" description="Disordered" evidence="7">
    <location>
        <begin position="52"/>
        <end position="80"/>
    </location>
</feature>
<dbReference type="Pfam" id="PF01363">
    <property type="entry name" value="FYVE"/>
    <property type="match status" value="2"/>
</dbReference>
<evidence type="ECO:0000256" key="4">
    <source>
        <dbReference type="ARBA" id="ARBA00022833"/>
    </source>
</evidence>
<dbReference type="SUPFAM" id="SSF140125">
    <property type="entry name" value="Rabenosyn-5 Rab-binding domain-like"/>
    <property type="match status" value="1"/>
</dbReference>
<feature type="compositionally biased region" description="Polar residues" evidence="7">
    <location>
        <begin position="559"/>
        <end position="574"/>
    </location>
</feature>
<dbReference type="SMART" id="SM00734">
    <property type="entry name" value="ZnF_Rad18"/>
    <property type="match status" value="1"/>
</dbReference>
<feature type="domain" description="FYVE-type" evidence="8">
    <location>
        <begin position="164"/>
        <end position="220"/>
    </location>
</feature>
<dbReference type="Pfam" id="PF11464">
    <property type="entry name" value="Rbsn"/>
    <property type="match status" value="1"/>
</dbReference>
<proteinExistence type="predicted"/>
<dbReference type="GO" id="GO:0003677">
    <property type="term" value="F:DNA binding"/>
    <property type="evidence" value="ECO:0007669"/>
    <property type="project" value="InterPro"/>
</dbReference>
<feature type="region of interest" description="Disordered" evidence="7">
    <location>
        <begin position="259"/>
        <end position="281"/>
    </location>
</feature>
<evidence type="ECO:0000256" key="5">
    <source>
        <dbReference type="ARBA" id="ARBA00023204"/>
    </source>
</evidence>
<evidence type="ECO:0000313" key="9">
    <source>
        <dbReference type="EMBL" id="KAJ1961407.1"/>
    </source>
</evidence>
<dbReference type="SMART" id="SM00064">
    <property type="entry name" value="FYVE"/>
    <property type="match status" value="2"/>
</dbReference>
<keyword evidence="4" id="KW-0862">Zinc</keyword>
<evidence type="ECO:0000256" key="1">
    <source>
        <dbReference type="ARBA" id="ARBA00022723"/>
    </source>
</evidence>
<evidence type="ECO:0000259" key="8">
    <source>
        <dbReference type="PROSITE" id="PS50178"/>
    </source>
</evidence>
<keyword evidence="9" id="KW-0121">Carboxypeptidase</keyword>
<dbReference type="SUPFAM" id="SSF57903">
    <property type="entry name" value="FYVE/PHD zinc finger"/>
    <property type="match status" value="2"/>
</dbReference>
<dbReference type="GO" id="GO:0006281">
    <property type="term" value="P:DNA repair"/>
    <property type="evidence" value="ECO:0007669"/>
    <property type="project" value="UniProtKB-KW"/>
</dbReference>
<feature type="compositionally biased region" description="Polar residues" evidence="7">
    <location>
        <begin position="486"/>
        <end position="511"/>
    </location>
</feature>
<protein>
    <submittedName>
        <fullName evidence="9">Carboxypeptidase Y-deficient</fullName>
    </submittedName>
</protein>
<dbReference type="InterPro" id="IPR036531">
    <property type="entry name" value="Rbsn_Rab-bd_sf"/>
</dbReference>
<dbReference type="InterPro" id="IPR011011">
    <property type="entry name" value="Znf_FYVE_PHD"/>
</dbReference>
<dbReference type="InterPro" id="IPR000306">
    <property type="entry name" value="Znf_FYVE"/>
</dbReference>